<dbReference type="SUPFAM" id="SSF82153">
    <property type="entry name" value="FAS1 domain"/>
    <property type="match status" value="1"/>
</dbReference>
<dbReference type="InterPro" id="IPR000782">
    <property type="entry name" value="FAS1_domain"/>
</dbReference>
<evidence type="ECO:0000313" key="3">
    <source>
        <dbReference type="EMBL" id="KAH7444371.1"/>
    </source>
</evidence>
<dbReference type="InterPro" id="IPR036378">
    <property type="entry name" value="FAS1_dom_sf"/>
</dbReference>
<reference evidence="3" key="1">
    <citation type="submission" date="2021-08" db="EMBL/GenBank/DDBJ databases">
        <title>WGS assembly of Ceratopteris richardii.</title>
        <authorList>
            <person name="Marchant D.B."/>
            <person name="Chen G."/>
            <person name="Jenkins J."/>
            <person name="Shu S."/>
            <person name="Leebens-Mack J."/>
            <person name="Grimwood J."/>
            <person name="Schmutz J."/>
            <person name="Soltis P."/>
            <person name="Soltis D."/>
            <person name="Chen Z.-H."/>
        </authorList>
    </citation>
    <scope>NUCLEOTIDE SEQUENCE</scope>
    <source>
        <strain evidence="3">Whitten #5841</strain>
        <tissue evidence="3">Leaf</tissue>
    </source>
</reference>
<feature type="domain" description="FAS1" evidence="2">
    <location>
        <begin position="44"/>
        <end position="196"/>
    </location>
</feature>
<dbReference type="OrthoDB" id="286301at2759"/>
<dbReference type="EMBL" id="CM035407">
    <property type="protein sequence ID" value="KAH7444371.1"/>
    <property type="molecule type" value="Genomic_DNA"/>
</dbReference>
<evidence type="ECO:0000313" key="4">
    <source>
        <dbReference type="Proteomes" id="UP000825935"/>
    </source>
</evidence>
<evidence type="ECO:0000259" key="2">
    <source>
        <dbReference type="PROSITE" id="PS50213"/>
    </source>
</evidence>
<dbReference type="Gene3D" id="2.30.180.10">
    <property type="entry name" value="FAS1 domain"/>
    <property type="match status" value="1"/>
</dbReference>
<dbReference type="PANTHER" id="PTHR37232">
    <property type="entry name" value="FASCICLIN DOMAIN PROTEIN"/>
    <property type="match status" value="1"/>
</dbReference>
<gene>
    <name evidence="3" type="ORF">KP509_02G076000</name>
</gene>
<organism evidence="3 4">
    <name type="scientific">Ceratopteris richardii</name>
    <name type="common">Triangle waterfern</name>
    <dbReference type="NCBI Taxonomy" id="49495"/>
    <lineage>
        <taxon>Eukaryota</taxon>
        <taxon>Viridiplantae</taxon>
        <taxon>Streptophyta</taxon>
        <taxon>Embryophyta</taxon>
        <taxon>Tracheophyta</taxon>
        <taxon>Polypodiopsida</taxon>
        <taxon>Polypodiidae</taxon>
        <taxon>Polypodiales</taxon>
        <taxon>Pteridineae</taxon>
        <taxon>Pteridaceae</taxon>
        <taxon>Parkerioideae</taxon>
        <taxon>Ceratopteris</taxon>
    </lineage>
</organism>
<keyword evidence="1" id="KW-0472">Membrane</keyword>
<dbReference type="Proteomes" id="UP000825935">
    <property type="component" value="Chromosome 2"/>
</dbReference>
<protein>
    <recommendedName>
        <fullName evidence="2">FAS1 domain-containing protein</fullName>
    </recommendedName>
</protein>
<proteinExistence type="predicted"/>
<sequence>MRRRRATTSRTKSQSFRTSVFLLAAIILLSTIYVLQSFLPSSTSTRHRPLLENDWDYRATVEPLLGPYGELMLSFVRSDLPFTLFIPRPSVLESILLPTNNRHNASHITSQNVFISPKSNAYAVISRIFGFSAVPFRIFSGMVAVDSEMIYESVSGFRLNLIKATPKGTLTVNNLDCITVDIMKGSVVVHIVDGILMDADFEQSIMPLQDDMEDDYGMP</sequence>
<dbReference type="OMA" id="GEIVVHI"/>
<comment type="caution">
    <text evidence="3">The sequence shown here is derived from an EMBL/GenBank/DDBJ whole genome shotgun (WGS) entry which is preliminary data.</text>
</comment>
<keyword evidence="4" id="KW-1185">Reference proteome</keyword>
<dbReference type="PANTHER" id="PTHR37232:SF2">
    <property type="entry name" value="FAS1 DOMAIN-CONTAINING PROTEIN"/>
    <property type="match status" value="1"/>
</dbReference>
<dbReference type="AlphaFoldDB" id="A0A8T2V782"/>
<keyword evidence="1" id="KW-0812">Transmembrane</keyword>
<accession>A0A8T2V782</accession>
<evidence type="ECO:0000256" key="1">
    <source>
        <dbReference type="SAM" id="Phobius"/>
    </source>
</evidence>
<dbReference type="PROSITE" id="PS50213">
    <property type="entry name" value="FAS1"/>
    <property type="match status" value="1"/>
</dbReference>
<name>A0A8T2V782_CERRI</name>
<feature type="transmembrane region" description="Helical" evidence="1">
    <location>
        <begin position="20"/>
        <end position="39"/>
    </location>
</feature>
<keyword evidence="1" id="KW-1133">Transmembrane helix</keyword>